<name>A0A4D8QGQ6_AZOBR</name>
<proteinExistence type="predicted"/>
<dbReference type="Proteomes" id="UP000298774">
    <property type="component" value="Chromosome"/>
</dbReference>
<reference evidence="2 3" key="1">
    <citation type="submission" date="2018-09" db="EMBL/GenBank/DDBJ databases">
        <title>Whole genome based analysis of evolution and adaptive divergence in Indian and Brazilian strains of Azospirillum brasilense.</title>
        <authorList>
            <person name="Singh C."/>
            <person name="Tripathi A.K."/>
        </authorList>
    </citation>
    <scope>NUCLEOTIDE SEQUENCE [LARGE SCALE GENOMIC DNA]</scope>
    <source>
        <strain evidence="2 3">MTCC4038</strain>
    </source>
</reference>
<evidence type="ECO:0000313" key="3">
    <source>
        <dbReference type="Proteomes" id="UP000298774"/>
    </source>
</evidence>
<sequence length="223" mass="23966">MSLDDRRSAAAARVTLTLGVGIVDEMVRLRTDSRLQDIVTVVASLSRDDIDRYIAQHTGAAVATTYALLRTAPASLVDAAIAALDARPVRFADVALIRAERAARDGRYADALLGFVAAADRGLPMFSYGMNYLIDRLRFYAMTGHSTAQGRALNLPASDLATASSALERYQRFALFTDFDEAVLTYTGLDPEAPDNETLAPSDFSTSDGMALTPGEETPHGTE</sequence>
<accession>A0A4D8QGQ6</accession>
<gene>
    <name evidence="2" type="ORF">D3868_07740</name>
</gene>
<feature type="region of interest" description="Disordered" evidence="1">
    <location>
        <begin position="188"/>
        <end position="223"/>
    </location>
</feature>
<evidence type="ECO:0000313" key="2">
    <source>
        <dbReference type="EMBL" id="QCO08934.1"/>
    </source>
</evidence>
<organism evidence="2 3">
    <name type="scientific">Azospirillum brasilense</name>
    <dbReference type="NCBI Taxonomy" id="192"/>
    <lineage>
        <taxon>Bacteria</taxon>
        <taxon>Pseudomonadati</taxon>
        <taxon>Pseudomonadota</taxon>
        <taxon>Alphaproteobacteria</taxon>
        <taxon>Rhodospirillales</taxon>
        <taxon>Azospirillaceae</taxon>
        <taxon>Azospirillum</taxon>
    </lineage>
</organism>
<dbReference type="RefSeq" id="WP_137165144.1">
    <property type="nucleotide sequence ID" value="NZ_CP032339.1"/>
</dbReference>
<dbReference type="AlphaFoldDB" id="A0A4D8QGQ6"/>
<protein>
    <submittedName>
        <fullName evidence="2">Uncharacterized protein</fullName>
    </submittedName>
</protein>
<dbReference type="EMBL" id="CP032339">
    <property type="protein sequence ID" value="QCO08934.1"/>
    <property type="molecule type" value="Genomic_DNA"/>
</dbReference>
<evidence type="ECO:0000256" key="1">
    <source>
        <dbReference type="SAM" id="MobiDB-lite"/>
    </source>
</evidence>